<dbReference type="AlphaFoldDB" id="A0A1H7C6T9"/>
<dbReference type="OrthoDB" id="8555942at2"/>
<dbReference type="EMBL" id="FNYE01000020">
    <property type="protein sequence ID" value="SEJ85004.1"/>
    <property type="molecule type" value="Genomic_DNA"/>
</dbReference>
<organism evidence="3 4">
    <name type="scientific">Paraburkholderia diazotrophica</name>
    <dbReference type="NCBI Taxonomy" id="667676"/>
    <lineage>
        <taxon>Bacteria</taxon>
        <taxon>Pseudomonadati</taxon>
        <taxon>Pseudomonadota</taxon>
        <taxon>Betaproteobacteria</taxon>
        <taxon>Burkholderiales</taxon>
        <taxon>Burkholderiaceae</taxon>
        <taxon>Paraburkholderia</taxon>
    </lineage>
</organism>
<dbReference type="InterPro" id="IPR015168">
    <property type="entry name" value="SsuA/THI5"/>
</dbReference>
<evidence type="ECO:0000313" key="3">
    <source>
        <dbReference type="EMBL" id="SEJ85004.1"/>
    </source>
</evidence>
<accession>A0A1H7C6T9</accession>
<dbReference type="PANTHER" id="PTHR31528:SF15">
    <property type="entry name" value="RIBOFLAVIN-BINDING PROTEIN RIBY"/>
    <property type="match status" value="1"/>
</dbReference>
<dbReference type="InterPro" id="IPR027939">
    <property type="entry name" value="NMT1/THI5"/>
</dbReference>
<dbReference type="Proteomes" id="UP000198866">
    <property type="component" value="Unassembled WGS sequence"/>
</dbReference>
<dbReference type="Pfam" id="PF09084">
    <property type="entry name" value="NMT1"/>
    <property type="match status" value="1"/>
</dbReference>
<dbReference type="Gene3D" id="3.40.190.10">
    <property type="entry name" value="Periplasmic binding protein-like II"/>
    <property type="match status" value="2"/>
</dbReference>
<feature type="signal peptide" evidence="1">
    <location>
        <begin position="1"/>
        <end position="28"/>
    </location>
</feature>
<reference evidence="4" key="1">
    <citation type="submission" date="2016-10" db="EMBL/GenBank/DDBJ databases">
        <authorList>
            <person name="Varghese N."/>
            <person name="Submissions S."/>
        </authorList>
    </citation>
    <scope>NUCLEOTIDE SEQUENCE [LARGE SCALE GENOMIC DNA]</scope>
    <source>
        <strain evidence="4">LMG 26031</strain>
    </source>
</reference>
<dbReference type="SUPFAM" id="SSF53850">
    <property type="entry name" value="Periplasmic binding protein-like II"/>
    <property type="match status" value="1"/>
</dbReference>
<sequence length="331" mass="35153">MKSRRLSRLAAALSIAAICCCGSTASHAKDSLTMMLNYTVNGAVAPFYLGKAKGYYDAEGIDLKLMEGHGSGPTVQAVATHNVDIGYADFSTMVKVAAMGAPVKAIGVLMQENPTSVVGLAEKNIKTPQDIKGKTVAVAPGDASSQLWTMFMNKVGLKDSDFKTITGNPQTTINAVITGQADLLVGFATIPLISVEQATKKPARAILFADYKVNVATLSIIARDDMIKDNADLLKRFMRATAKAVNESEKDPAAAVDALLKTLPAAGSRDTMIRTLKATIPFYRTPETGQAPIFHVSTKNIDDSVAAIVQYSKLDPSANVPAKYYTSAFVP</sequence>
<feature type="chain" id="PRO_5011783126" evidence="1">
    <location>
        <begin position="29"/>
        <end position="331"/>
    </location>
</feature>
<dbReference type="PANTHER" id="PTHR31528">
    <property type="entry name" value="4-AMINO-5-HYDROXYMETHYL-2-METHYLPYRIMIDINE PHOSPHATE SYNTHASE THI11-RELATED"/>
    <property type="match status" value="1"/>
</dbReference>
<evidence type="ECO:0000259" key="2">
    <source>
        <dbReference type="Pfam" id="PF09084"/>
    </source>
</evidence>
<feature type="domain" description="SsuA/THI5-like" evidence="2">
    <location>
        <begin position="43"/>
        <end position="255"/>
    </location>
</feature>
<protein>
    <submittedName>
        <fullName evidence="3">NitT/TauT family transport system substrate-binding protein</fullName>
    </submittedName>
</protein>
<keyword evidence="1" id="KW-0732">Signal</keyword>
<evidence type="ECO:0000256" key="1">
    <source>
        <dbReference type="SAM" id="SignalP"/>
    </source>
</evidence>
<dbReference type="GO" id="GO:0009228">
    <property type="term" value="P:thiamine biosynthetic process"/>
    <property type="evidence" value="ECO:0007669"/>
    <property type="project" value="InterPro"/>
</dbReference>
<evidence type="ECO:0000313" key="4">
    <source>
        <dbReference type="Proteomes" id="UP000198866"/>
    </source>
</evidence>
<gene>
    <name evidence="3" type="ORF">SAMN05192539_1020101</name>
</gene>
<keyword evidence="4" id="KW-1185">Reference proteome</keyword>
<proteinExistence type="predicted"/>
<dbReference type="STRING" id="667676.SAMN05192539_1020101"/>
<name>A0A1H7C6T9_9BURK</name>